<name>A0A0F9NGX8_9ZZZZ</name>
<comment type="caution">
    <text evidence="1">The sequence shown here is derived from an EMBL/GenBank/DDBJ whole genome shotgun (WGS) entry which is preliminary data.</text>
</comment>
<evidence type="ECO:0000313" key="1">
    <source>
        <dbReference type="EMBL" id="KKM80662.1"/>
    </source>
</evidence>
<dbReference type="EMBL" id="LAZR01008145">
    <property type="protein sequence ID" value="KKM80662.1"/>
    <property type="molecule type" value="Genomic_DNA"/>
</dbReference>
<dbReference type="AlphaFoldDB" id="A0A0F9NGX8"/>
<reference evidence="1" key="1">
    <citation type="journal article" date="2015" name="Nature">
        <title>Complex archaea that bridge the gap between prokaryotes and eukaryotes.</title>
        <authorList>
            <person name="Spang A."/>
            <person name="Saw J.H."/>
            <person name="Jorgensen S.L."/>
            <person name="Zaremba-Niedzwiedzka K."/>
            <person name="Martijn J."/>
            <person name="Lind A.E."/>
            <person name="van Eijk R."/>
            <person name="Schleper C."/>
            <person name="Guy L."/>
            <person name="Ettema T.J."/>
        </authorList>
    </citation>
    <scope>NUCLEOTIDE SEQUENCE</scope>
</reference>
<sequence>MTALDKLRKLDDAARDDSDFDVMNRAEGELNMLSHLLRPAMEFVMSTPCDDKHDWPECKLSACNQSICTRCCLLNTLEEALK</sequence>
<protein>
    <submittedName>
        <fullName evidence="1">Uncharacterized protein</fullName>
    </submittedName>
</protein>
<organism evidence="1">
    <name type="scientific">marine sediment metagenome</name>
    <dbReference type="NCBI Taxonomy" id="412755"/>
    <lineage>
        <taxon>unclassified sequences</taxon>
        <taxon>metagenomes</taxon>
        <taxon>ecological metagenomes</taxon>
    </lineage>
</organism>
<gene>
    <name evidence="1" type="ORF">LCGC14_1337660</name>
</gene>
<accession>A0A0F9NGX8</accession>
<proteinExistence type="predicted"/>